<evidence type="ECO:0000256" key="1">
    <source>
        <dbReference type="ARBA" id="ARBA00004141"/>
    </source>
</evidence>
<gene>
    <name evidence="10" type="ORF">WJX81_001063</name>
</gene>
<evidence type="ECO:0000313" key="10">
    <source>
        <dbReference type="EMBL" id="KAK9843649.1"/>
    </source>
</evidence>
<accession>A0AAW1SCJ4</accession>
<proteinExistence type="inferred from homology"/>
<feature type="coiled-coil region" evidence="6">
    <location>
        <begin position="503"/>
        <end position="539"/>
    </location>
</feature>
<evidence type="ECO:0000256" key="3">
    <source>
        <dbReference type="ARBA" id="ARBA00022692"/>
    </source>
</evidence>
<comment type="subcellular location">
    <subcellularLocation>
        <location evidence="1">Membrane</location>
        <topology evidence="1">Multi-pass membrane protein</topology>
    </subcellularLocation>
</comment>
<organism evidence="10 11">
    <name type="scientific">Elliptochloris bilobata</name>
    <dbReference type="NCBI Taxonomy" id="381761"/>
    <lineage>
        <taxon>Eukaryota</taxon>
        <taxon>Viridiplantae</taxon>
        <taxon>Chlorophyta</taxon>
        <taxon>core chlorophytes</taxon>
        <taxon>Trebouxiophyceae</taxon>
        <taxon>Trebouxiophyceae incertae sedis</taxon>
        <taxon>Elliptochloris clade</taxon>
        <taxon>Elliptochloris</taxon>
    </lineage>
</organism>
<dbReference type="Gene3D" id="1.20.1540.10">
    <property type="entry name" value="Rhomboid-like"/>
    <property type="match status" value="1"/>
</dbReference>
<protein>
    <recommendedName>
        <fullName evidence="9">Peptidase S54 rhomboid domain-containing protein</fullName>
    </recommendedName>
</protein>
<evidence type="ECO:0000256" key="4">
    <source>
        <dbReference type="ARBA" id="ARBA00022989"/>
    </source>
</evidence>
<keyword evidence="11" id="KW-1185">Reference proteome</keyword>
<feature type="transmembrane region" description="Helical" evidence="8">
    <location>
        <begin position="43"/>
        <end position="65"/>
    </location>
</feature>
<dbReference type="EMBL" id="JALJOU010000005">
    <property type="protein sequence ID" value="KAK9843649.1"/>
    <property type="molecule type" value="Genomic_DNA"/>
</dbReference>
<evidence type="ECO:0000256" key="2">
    <source>
        <dbReference type="ARBA" id="ARBA00009045"/>
    </source>
</evidence>
<evidence type="ECO:0000256" key="7">
    <source>
        <dbReference type="SAM" id="MobiDB-lite"/>
    </source>
</evidence>
<keyword evidence="4 8" id="KW-1133">Transmembrane helix</keyword>
<feature type="coiled-coil region" evidence="6">
    <location>
        <begin position="362"/>
        <end position="389"/>
    </location>
</feature>
<comment type="similarity">
    <text evidence="2">Belongs to the peptidase S54 family.</text>
</comment>
<dbReference type="InterPro" id="IPR035952">
    <property type="entry name" value="Rhomboid-like_sf"/>
</dbReference>
<feature type="transmembrane region" description="Helical" evidence="8">
    <location>
        <begin position="205"/>
        <end position="224"/>
    </location>
</feature>
<sequence>MADLTRHVLQDADIWPSPGSDMYRPGCDRSVSNLGGITCLTPIGILFSLVFTYTGFACLIAGVVWGADLVPKVRAAWRDVRRAARPQQPPAQGVPAQPKSITAPPSSGVFSLLVLNLAVFVLDHLLHLPFMQLLYLNHAAPHWWQFVTAAFAHASWEHLSSNIFMLYVFGRIVEEEEGALGVWATYLICSVGGSLASYFTMPHNYFSLGASGAVFGLFAVSVLLKLRFSFRKLVECLVLGQFVVNQLIHEVTAQAAIVAGSGAQAIRGTQIGHVAHLGGALAGMSAPPSPQQHRSASQAPVPKPDPDAALGAPELCSALSAAEAGVARLGRAMAAGEAEVDAALRRANELHEATAARRTQEVLALRGQLAEKEAALDALRATLSAARRSLSARAAAAELALSERDAEAADAAGAAEQQGGALAAAEERVEGMAVELEHAQAALEDARAEAHAAAAAAREREHRLQARIGALERGLGGAGAAAASTEAAMRGAACALRCERLAKEERARRVVALEHELAAARARAAAAEAEVAALRARQQRQDCAAAAHAAASERLGDALRCEAGARAAAERWLRAELASREDMEELLVAMRDLVGTRAGQPPSAAAIASPLPPSAAALHKDDFGAGAPEHVDVDPKQAFIAARHAAGRSPIRQQRCITAEAASLREELRCARLALGSHSRRLARQACQLRAGMAAVGMQPW</sequence>
<name>A0AAW1SCJ4_9CHLO</name>
<evidence type="ECO:0000313" key="11">
    <source>
        <dbReference type="Proteomes" id="UP001445335"/>
    </source>
</evidence>
<feature type="transmembrane region" description="Helical" evidence="8">
    <location>
        <begin position="109"/>
        <end position="131"/>
    </location>
</feature>
<dbReference type="InterPro" id="IPR022764">
    <property type="entry name" value="Peptidase_S54_rhomboid_dom"/>
</dbReference>
<evidence type="ECO:0000259" key="9">
    <source>
        <dbReference type="Pfam" id="PF01694"/>
    </source>
</evidence>
<keyword evidence="3 8" id="KW-0812">Transmembrane</keyword>
<evidence type="ECO:0000256" key="6">
    <source>
        <dbReference type="SAM" id="Coils"/>
    </source>
</evidence>
<dbReference type="Pfam" id="PF01694">
    <property type="entry name" value="Rhomboid"/>
    <property type="match status" value="1"/>
</dbReference>
<dbReference type="GO" id="GO:0004252">
    <property type="term" value="F:serine-type endopeptidase activity"/>
    <property type="evidence" value="ECO:0007669"/>
    <property type="project" value="InterPro"/>
</dbReference>
<keyword evidence="5 8" id="KW-0472">Membrane</keyword>
<evidence type="ECO:0000256" key="5">
    <source>
        <dbReference type="ARBA" id="ARBA00023136"/>
    </source>
</evidence>
<dbReference type="PANTHER" id="PTHR43066:SF5">
    <property type="entry name" value="RHOMBOID-LIKE PROTEIN 11, CHLOROPLASTIC-RELATED"/>
    <property type="match status" value="1"/>
</dbReference>
<dbReference type="AlphaFoldDB" id="A0AAW1SCJ4"/>
<dbReference type="GO" id="GO:0016020">
    <property type="term" value="C:membrane"/>
    <property type="evidence" value="ECO:0007669"/>
    <property type="project" value="UniProtKB-SubCell"/>
</dbReference>
<keyword evidence="6" id="KW-0175">Coiled coil</keyword>
<dbReference type="PANTHER" id="PTHR43066">
    <property type="entry name" value="RHOMBOID-RELATED PROTEIN"/>
    <property type="match status" value="1"/>
</dbReference>
<feature type="transmembrane region" description="Helical" evidence="8">
    <location>
        <begin position="180"/>
        <end position="199"/>
    </location>
</feature>
<dbReference type="Proteomes" id="UP001445335">
    <property type="component" value="Unassembled WGS sequence"/>
</dbReference>
<feature type="domain" description="Peptidase S54 rhomboid" evidence="9">
    <location>
        <begin position="142"/>
        <end position="285"/>
    </location>
</feature>
<dbReference type="FunFam" id="1.20.1540.10:FF:000013">
    <property type="entry name" value="Rhomboid protease aarA"/>
    <property type="match status" value="1"/>
</dbReference>
<comment type="caution">
    <text evidence="10">The sequence shown here is derived from an EMBL/GenBank/DDBJ whole genome shotgun (WGS) entry which is preliminary data.</text>
</comment>
<feature type="coiled-coil region" evidence="6">
    <location>
        <begin position="422"/>
        <end position="456"/>
    </location>
</feature>
<reference evidence="10 11" key="1">
    <citation type="journal article" date="2024" name="Nat. Commun.">
        <title>Phylogenomics reveals the evolutionary origins of lichenization in chlorophyte algae.</title>
        <authorList>
            <person name="Puginier C."/>
            <person name="Libourel C."/>
            <person name="Otte J."/>
            <person name="Skaloud P."/>
            <person name="Haon M."/>
            <person name="Grisel S."/>
            <person name="Petersen M."/>
            <person name="Berrin J.G."/>
            <person name="Delaux P.M."/>
            <person name="Dal Grande F."/>
            <person name="Keller J."/>
        </authorList>
    </citation>
    <scope>NUCLEOTIDE SEQUENCE [LARGE SCALE GENOMIC DNA]</scope>
    <source>
        <strain evidence="10 11">SAG 245.80</strain>
    </source>
</reference>
<dbReference type="SUPFAM" id="SSF144091">
    <property type="entry name" value="Rhomboid-like"/>
    <property type="match status" value="1"/>
</dbReference>
<evidence type="ECO:0000256" key="8">
    <source>
        <dbReference type="SAM" id="Phobius"/>
    </source>
</evidence>
<feature type="region of interest" description="Disordered" evidence="7">
    <location>
        <begin position="282"/>
        <end position="307"/>
    </location>
</feature>